<proteinExistence type="predicted"/>
<organism evidence="2 3">
    <name type="scientific">Eleusine coracana subsp. coracana</name>
    <dbReference type="NCBI Taxonomy" id="191504"/>
    <lineage>
        <taxon>Eukaryota</taxon>
        <taxon>Viridiplantae</taxon>
        <taxon>Streptophyta</taxon>
        <taxon>Embryophyta</taxon>
        <taxon>Tracheophyta</taxon>
        <taxon>Spermatophyta</taxon>
        <taxon>Magnoliopsida</taxon>
        <taxon>Liliopsida</taxon>
        <taxon>Poales</taxon>
        <taxon>Poaceae</taxon>
        <taxon>PACMAD clade</taxon>
        <taxon>Chloridoideae</taxon>
        <taxon>Cynodonteae</taxon>
        <taxon>Eleusininae</taxon>
        <taxon>Eleusine</taxon>
    </lineage>
</organism>
<feature type="signal peptide" evidence="1">
    <location>
        <begin position="1"/>
        <end position="28"/>
    </location>
</feature>
<keyword evidence="1" id="KW-0732">Signal</keyword>
<keyword evidence="3" id="KW-1185">Reference proteome</keyword>
<comment type="caution">
    <text evidence="2">The sequence shown here is derived from an EMBL/GenBank/DDBJ whole genome shotgun (WGS) entry which is preliminary data.</text>
</comment>
<reference evidence="2" key="2">
    <citation type="submission" date="2021-12" db="EMBL/GenBank/DDBJ databases">
        <title>Resequencing data analysis of finger millet.</title>
        <authorList>
            <person name="Hatakeyama M."/>
            <person name="Aluri S."/>
            <person name="Balachadran M.T."/>
            <person name="Sivarajan S.R."/>
            <person name="Poveda L."/>
            <person name="Shimizu-Inatsugi R."/>
            <person name="Schlapbach R."/>
            <person name="Sreeman S.M."/>
            <person name="Shimizu K.K."/>
        </authorList>
    </citation>
    <scope>NUCLEOTIDE SEQUENCE</scope>
</reference>
<dbReference type="Proteomes" id="UP001054889">
    <property type="component" value="Unassembled WGS sequence"/>
</dbReference>
<dbReference type="EMBL" id="BQKI01000010">
    <property type="protein sequence ID" value="GJN03302.1"/>
    <property type="molecule type" value="Genomic_DNA"/>
</dbReference>
<sequence>MKTATTKALAGTLSTLLVLFFFLILCTSSSLSPQSSSSVLRSRRLLSLQCHGASSCSTPLSGLDRFYKAPKAVFDSLKRMPKSRSNPSHN</sequence>
<gene>
    <name evidence="2" type="primary">ga20732</name>
    <name evidence="2" type="ORF">PR202_ga20732</name>
</gene>
<accession>A0AAV5CXV4</accession>
<name>A0AAV5CXV4_ELECO</name>
<reference evidence="2" key="1">
    <citation type="journal article" date="2018" name="DNA Res.">
        <title>Multiple hybrid de novo genome assembly of finger millet, an orphan allotetraploid crop.</title>
        <authorList>
            <person name="Hatakeyama M."/>
            <person name="Aluri S."/>
            <person name="Balachadran M.T."/>
            <person name="Sivarajan S.R."/>
            <person name="Patrignani A."/>
            <person name="Gruter S."/>
            <person name="Poveda L."/>
            <person name="Shimizu-Inatsugi R."/>
            <person name="Baeten J."/>
            <person name="Francoijs K.J."/>
            <person name="Nataraja K.N."/>
            <person name="Reddy Y.A.N."/>
            <person name="Phadnis S."/>
            <person name="Ravikumar R.L."/>
            <person name="Schlapbach R."/>
            <person name="Sreeman S.M."/>
            <person name="Shimizu K.K."/>
        </authorList>
    </citation>
    <scope>NUCLEOTIDE SEQUENCE</scope>
</reference>
<evidence type="ECO:0000313" key="2">
    <source>
        <dbReference type="EMBL" id="GJN03302.1"/>
    </source>
</evidence>
<protein>
    <submittedName>
        <fullName evidence="2">Uncharacterized protein</fullName>
    </submittedName>
</protein>
<evidence type="ECO:0000256" key="1">
    <source>
        <dbReference type="SAM" id="SignalP"/>
    </source>
</evidence>
<feature type="chain" id="PRO_5043764135" evidence="1">
    <location>
        <begin position="29"/>
        <end position="90"/>
    </location>
</feature>
<evidence type="ECO:0000313" key="3">
    <source>
        <dbReference type="Proteomes" id="UP001054889"/>
    </source>
</evidence>
<dbReference type="AlphaFoldDB" id="A0AAV5CXV4"/>